<reference evidence="3" key="1">
    <citation type="journal article" date="2009" name="PLoS Genet.">
        <title>Organised genome dynamics in the Escherichia coli species results in highly diverse adaptive paths.</title>
        <authorList>
            <person name="Touchon M."/>
            <person name="Hoede C."/>
            <person name="Tenaillon O."/>
            <person name="Barbe V."/>
            <person name="Baeriswyl S."/>
            <person name="Bidet P."/>
            <person name="Bingen E."/>
            <person name="Bonacorsi S."/>
            <person name="Bouchier C."/>
            <person name="Bouvet O."/>
            <person name="Calteau A."/>
            <person name="Chiapello H."/>
            <person name="Clermont O."/>
            <person name="Cruveiller S."/>
            <person name="Danchin A."/>
            <person name="Diard M."/>
            <person name="Dossat C."/>
            <person name="Karoui M.E."/>
            <person name="Frapy E."/>
            <person name="Garry L."/>
            <person name="Ghigo J.M."/>
            <person name="Gilles A.M."/>
            <person name="Johnson J."/>
            <person name="Le Bouguenec C."/>
            <person name="Lescat M."/>
            <person name="Mangenot S."/>
            <person name="Martinez-Jehanne V."/>
            <person name="Matic I."/>
            <person name="Nassif X."/>
            <person name="Oztas S."/>
            <person name="Petit M.A."/>
            <person name="Pichon C."/>
            <person name="Rouy Z."/>
            <person name="Ruf C.S."/>
            <person name="Schneider D."/>
            <person name="Tourret J."/>
            <person name="Vacherie B."/>
            <person name="Vallenet D."/>
            <person name="Medigue C."/>
            <person name="Rocha E.P.C."/>
            <person name="Denamur E."/>
        </authorList>
    </citation>
    <scope>NUCLEOTIDE SEQUENCE [LARGE SCALE GENOMIC DNA]</scope>
    <source>
        <strain evidence="3">IAI39 / ExPEC</strain>
    </source>
</reference>
<sequence>MWEEQVRCIVGKELDDICTSCPYIDAIKRHKQQLGAIEEYTQWLKKEPRASYFFLFRLYTRIHNTFFPQKQQLPFTPGGTHCPEPDVTLRDLTLSPGYHSDYAPQPIPEMDSSAVVPPTNENTSPPEDTPDNTPAGGNTGQAEKTRNAGLTPIPEKRSGMPPEHLRFATGFPSQPKIAGPREKPMRTVHPDKIYREIIWFCSSYLLKSGPEATRTIINSVFSEWASINNDYPSPFSWVDSRDSEQCDWLWNAMQVRCVGTPLNPLTPEQKYWFACATFDNWEGWNEQQVQFLLESNPRRNRAKFTQVSFQAPRIQHKAILLDELKSAREQQKRRDERADGSVPLKLSGKIHKQLESIARSRGVLPKKLLNEMIEQAYHDLVATRQNSQIDSR</sequence>
<organism evidence="2 3">
    <name type="scientific">Escherichia coli O7:K1 (strain IAI39 / ExPEC)</name>
    <dbReference type="NCBI Taxonomy" id="585057"/>
    <lineage>
        <taxon>Bacteria</taxon>
        <taxon>Pseudomonadati</taxon>
        <taxon>Pseudomonadota</taxon>
        <taxon>Gammaproteobacteria</taxon>
        <taxon>Enterobacterales</taxon>
        <taxon>Enterobacteriaceae</taxon>
        <taxon>Escherichia</taxon>
    </lineage>
</organism>
<accession>A0A0H3MEY1</accession>
<evidence type="ECO:0000313" key="2">
    <source>
        <dbReference type="EMBL" id="CAR17165.1"/>
    </source>
</evidence>
<dbReference type="HOGENOM" id="CLU_069279_0_0_6"/>
<feature type="compositionally biased region" description="Polar residues" evidence="1">
    <location>
        <begin position="119"/>
        <end position="142"/>
    </location>
</feature>
<evidence type="ECO:0000313" key="3">
    <source>
        <dbReference type="Proteomes" id="UP000000749"/>
    </source>
</evidence>
<gene>
    <name evidence="2" type="ordered locus">ECIAI39_1028</name>
</gene>
<feature type="compositionally biased region" description="Basic and acidic residues" evidence="1">
    <location>
        <begin position="154"/>
        <end position="166"/>
    </location>
</feature>
<dbReference type="KEGG" id="ect:ECIAI39_1028"/>
<evidence type="ECO:0000256" key="1">
    <source>
        <dbReference type="SAM" id="MobiDB-lite"/>
    </source>
</evidence>
<dbReference type="STRING" id="585057.ECIAI39_1028"/>
<dbReference type="PATRIC" id="fig|585057.6.peg.1076"/>
<dbReference type="AlphaFoldDB" id="A0A0H3MEY1"/>
<protein>
    <submittedName>
        <fullName evidence="2">Uncharacterized protein</fullName>
    </submittedName>
</protein>
<dbReference type="EMBL" id="CU928164">
    <property type="protein sequence ID" value="CAR17165.1"/>
    <property type="molecule type" value="Genomic_DNA"/>
</dbReference>
<proteinExistence type="predicted"/>
<dbReference type="Proteomes" id="UP000000749">
    <property type="component" value="Chromosome"/>
</dbReference>
<name>A0A0H3MEY1_ECO7I</name>
<feature type="region of interest" description="Disordered" evidence="1">
    <location>
        <begin position="76"/>
        <end position="184"/>
    </location>
</feature>